<feature type="transmembrane region" description="Helical" evidence="1">
    <location>
        <begin position="193"/>
        <end position="213"/>
    </location>
</feature>
<feature type="transmembrane region" description="Helical" evidence="1">
    <location>
        <begin position="98"/>
        <end position="118"/>
    </location>
</feature>
<name>A0A5B7ZVM8_9BACT</name>
<dbReference type="PANTHER" id="PTHR23028:SF134">
    <property type="entry name" value="PUTATIVE (AFU_ORTHOLOGUE AFUA_4G08520)-RELATED"/>
    <property type="match status" value="1"/>
</dbReference>
<feature type="transmembrane region" description="Helical" evidence="1">
    <location>
        <begin position="362"/>
        <end position="384"/>
    </location>
</feature>
<dbReference type="GO" id="GO:0016747">
    <property type="term" value="F:acyltransferase activity, transferring groups other than amino-acyl groups"/>
    <property type="evidence" value="ECO:0007669"/>
    <property type="project" value="InterPro"/>
</dbReference>
<dbReference type="RefSeq" id="WP_139513992.1">
    <property type="nucleotide sequence ID" value="NZ_CP040896.1"/>
</dbReference>
<feature type="transmembrane region" description="Helical" evidence="1">
    <location>
        <begin position="268"/>
        <end position="287"/>
    </location>
</feature>
<evidence type="ECO:0000313" key="4">
    <source>
        <dbReference type="Proteomes" id="UP000305398"/>
    </source>
</evidence>
<keyword evidence="3" id="KW-0808">Transferase</keyword>
<feature type="transmembrane region" description="Helical" evidence="1">
    <location>
        <begin position="325"/>
        <end position="342"/>
    </location>
</feature>
<evidence type="ECO:0000259" key="2">
    <source>
        <dbReference type="Pfam" id="PF01757"/>
    </source>
</evidence>
<keyword evidence="1" id="KW-0472">Membrane</keyword>
<feature type="transmembrane region" description="Helical" evidence="1">
    <location>
        <begin position="143"/>
        <end position="162"/>
    </location>
</feature>
<evidence type="ECO:0000256" key="1">
    <source>
        <dbReference type="SAM" id="Phobius"/>
    </source>
</evidence>
<dbReference type="InterPro" id="IPR002656">
    <property type="entry name" value="Acyl_transf_3_dom"/>
</dbReference>
<dbReference type="AlphaFoldDB" id="A0A5B7ZVM8"/>
<dbReference type="EMBL" id="CP040896">
    <property type="protein sequence ID" value="QDA58917.1"/>
    <property type="molecule type" value="Genomic_DNA"/>
</dbReference>
<sequence>MSVIVKSQEITIKKVDYNLEALRGFAAVIVVWFHVILHKNLLDPAFQPSGIWAYLPPGHQAVLVFFLLSGYVIELSTKQVALTSASIPEYLKKRLVRIYPIYALSMLLTLLVAVHHYSFSTITNHFTLTQILFSPLIEENNPVWSLHYEVLFYLLFIPLSYFRLSPLLMGLGALVVGIATVRFYSTLHLPPLLSSYSVGFAFWLSGVALARYVKQQVKKVPYALMLSMLLLLLAVQRFNLLDTVCRVLVTKLGFSLTFPDSVTWPEKIIPVVDLAYLPFCIGMLLIFSGKKFWLRRLIIAFLLLSPLYTFRYLYTQWGAYDVNEWVLPTVFYVAALVIYLLAKRLNSLARPIIYLLSRTGTISYGLYIIHFPLLYGFSQIPFFSGSPYTFITRAMLYLGVCLTLAYLLEKKFQPRVRVLLMK</sequence>
<dbReference type="InterPro" id="IPR050879">
    <property type="entry name" value="Acyltransferase_3"/>
</dbReference>
<dbReference type="PANTHER" id="PTHR23028">
    <property type="entry name" value="ACETYLTRANSFERASE"/>
    <property type="match status" value="1"/>
</dbReference>
<evidence type="ECO:0000313" key="3">
    <source>
        <dbReference type="EMBL" id="QDA58917.1"/>
    </source>
</evidence>
<dbReference type="Proteomes" id="UP000305398">
    <property type="component" value="Chromosome"/>
</dbReference>
<keyword evidence="1" id="KW-1133">Transmembrane helix</keyword>
<keyword evidence="1" id="KW-0812">Transmembrane</keyword>
<proteinExistence type="predicted"/>
<feature type="domain" description="Acyltransferase 3" evidence="2">
    <location>
        <begin position="17"/>
        <end position="234"/>
    </location>
</feature>
<feature type="transmembrane region" description="Helical" evidence="1">
    <location>
        <begin position="21"/>
        <end position="38"/>
    </location>
</feature>
<feature type="transmembrane region" description="Helical" evidence="1">
    <location>
        <begin position="167"/>
        <end position="187"/>
    </location>
</feature>
<feature type="transmembrane region" description="Helical" evidence="1">
    <location>
        <begin position="390"/>
        <end position="408"/>
    </location>
</feature>
<organism evidence="3 4">
    <name type="scientific">Hymenobacter jejuensis</name>
    <dbReference type="NCBI Taxonomy" id="2502781"/>
    <lineage>
        <taxon>Bacteria</taxon>
        <taxon>Pseudomonadati</taxon>
        <taxon>Bacteroidota</taxon>
        <taxon>Cytophagia</taxon>
        <taxon>Cytophagales</taxon>
        <taxon>Hymenobacteraceae</taxon>
        <taxon>Hymenobacter</taxon>
    </lineage>
</organism>
<feature type="transmembrane region" description="Helical" evidence="1">
    <location>
        <begin position="220"/>
        <end position="238"/>
    </location>
</feature>
<dbReference type="OrthoDB" id="9796461at2"/>
<feature type="transmembrane region" description="Helical" evidence="1">
    <location>
        <begin position="294"/>
        <end position="313"/>
    </location>
</feature>
<feature type="transmembrane region" description="Helical" evidence="1">
    <location>
        <begin position="58"/>
        <end position="77"/>
    </location>
</feature>
<dbReference type="KEGG" id="hyj:FHG12_01835"/>
<protein>
    <submittedName>
        <fullName evidence="3">Acyltransferase</fullName>
    </submittedName>
</protein>
<reference evidence="3 4" key="1">
    <citation type="submission" date="2019-06" db="EMBL/GenBank/DDBJ databases">
        <authorList>
            <person name="Srinivasan S."/>
        </authorList>
    </citation>
    <scope>NUCLEOTIDE SEQUENCE [LARGE SCALE GENOMIC DNA]</scope>
    <source>
        <strain evidence="3 4">17J68-5</strain>
    </source>
</reference>
<keyword evidence="4" id="KW-1185">Reference proteome</keyword>
<accession>A0A5B7ZVM8</accession>
<gene>
    <name evidence="3" type="ORF">FHG12_01835</name>
</gene>
<keyword evidence="3" id="KW-0012">Acyltransferase</keyword>
<dbReference type="Pfam" id="PF01757">
    <property type="entry name" value="Acyl_transf_3"/>
    <property type="match status" value="1"/>
</dbReference>